<dbReference type="NCBIfam" id="TIGR01933">
    <property type="entry name" value="hflK"/>
    <property type="match status" value="1"/>
</dbReference>
<comment type="similarity">
    <text evidence="2 6">Belongs to the band 7/mec-2 family. HflK subfamily.</text>
</comment>
<organism evidence="9 10">
    <name type="scientific">Paraphotobacterium marinum</name>
    <dbReference type="NCBI Taxonomy" id="1755811"/>
    <lineage>
        <taxon>Bacteria</taxon>
        <taxon>Pseudomonadati</taxon>
        <taxon>Pseudomonadota</taxon>
        <taxon>Gammaproteobacteria</taxon>
        <taxon>Vibrionales</taxon>
        <taxon>Vibrionaceae</taxon>
        <taxon>Paraphotobacterium</taxon>
    </lineage>
</organism>
<dbReference type="RefSeq" id="WP_089073169.1">
    <property type="nucleotide sequence ID" value="NZ_CBCSAM010000013.1"/>
</dbReference>
<name>A0A220VDB3_9GAMM</name>
<evidence type="ECO:0000259" key="8">
    <source>
        <dbReference type="SMART" id="SM00244"/>
    </source>
</evidence>
<evidence type="ECO:0000313" key="10">
    <source>
        <dbReference type="Proteomes" id="UP000242175"/>
    </source>
</evidence>
<dbReference type="SUPFAM" id="SSF117892">
    <property type="entry name" value="Band 7/SPFH domain"/>
    <property type="match status" value="1"/>
</dbReference>
<dbReference type="PANTHER" id="PTHR43327:SF2">
    <property type="entry name" value="MODULATOR OF FTSH PROTEASE HFLK"/>
    <property type="match status" value="1"/>
</dbReference>
<dbReference type="InterPro" id="IPR010201">
    <property type="entry name" value="HflK"/>
</dbReference>
<dbReference type="OrthoDB" id="9779595at2"/>
<dbReference type="InterPro" id="IPR001107">
    <property type="entry name" value="Band_7"/>
</dbReference>
<feature type="region of interest" description="Disordered" evidence="7">
    <location>
        <begin position="344"/>
        <end position="379"/>
    </location>
</feature>
<dbReference type="PRINTS" id="PR00721">
    <property type="entry name" value="STOMATIN"/>
</dbReference>
<dbReference type="InterPro" id="IPR036013">
    <property type="entry name" value="Band_7/SPFH_dom_sf"/>
</dbReference>
<dbReference type="SMART" id="SM00244">
    <property type="entry name" value="PHB"/>
    <property type="match status" value="1"/>
</dbReference>
<dbReference type="Pfam" id="PF12221">
    <property type="entry name" value="HflK_N"/>
    <property type="match status" value="1"/>
</dbReference>
<keyword evidence="9" id="KW-0645">Protease</keyword>
<comment type="function">
    <text evidence="6">HflC and HflK could encode or regulate a protease.</text>
</comment>
<evidence type="ECO:0000256" key="2">
    <source>
        <dbReference type="ARBA" id="ARBA00006971"/>
    </source>
</evidence>
<dbReference type="InterPro" id="IPR050710">
    <property type="entry name" value="Band7/mec-2_domain"/>
</dbReference>
<evidence type="ECO:0000256" key="7">
    <source>
        <dbReference type="SAM" id="MobiDB-lite"/>
    </source>
</evidence>
<reference evidence="9 10" key="1">
    <citation type="journal article" date="2016" name="Int. J. Syst. Evol. Microbiol.">
        <title>Paraphotobacterium marinum gen. nov., sp. nov., a member of the family Vibrionaceae, isolated from surface seawater.</title>
        <authorList>
            <person name="Huang Z."/>
            <person name="Dong C."/>
            <person name="Shao Z."/>
        </authorList>
    </citation>
    <scope>NUCLEOTIDE SEQUENCE [LARGE SCALE GENOMIC DNA]</scope>
    <source>
        <strain evidence="9 10">NSCS20N07D</strain>
    </source>
</reference>
<dbReference type="InterPro" id="IPR001972">
    <property type="entry name" value="Stomatin_HflK_fam"/>
</dbReference>
<evidence type="ECO:0000256" key="5">
    <source>
        <dbReference type="ARBA" id="ARBA00023136"/>
    </source>
</evidence>
<sequence length="379" mass="42506">MAWNEPGGNDQDPWNTNKKRKNTQGPPDLDEMLRKVSGFFGGSKNNGSNGENSRNIKYVTISVIVIAILLWFASGFYQIKEAEQGVVTRFGKFDKIVNPGLNWKPTFIDSVTKVNTQQIRSLRSSGQMLTKDENMVDVSLNVQYRISNPEEYLYNVTSPETSLEQATDAALRSVIGDMSMENIITSGLQEIGVKTEDELNKIIKNYNMGLTVVDVNLQKARPPEQVKQAFDDAISAREDKVRYTREAERYRNDVVPKAKGEAAKIEKEAEGYAETKVSIAKGEVDKLTQLLPEFQADPALTKERLYLDAMEKVYQNTSKVLVDNKGSNNLLYLPIDKIMNQAQNKTDNSAVQPVSDNQKNSEIGTPPSLRNNTNRQGRN</sequence>
<dbReference type="PANTHER" id="PTHR43327">
    <property type="entry name" value="STOMATIN-LIKE PROTEIN 2, MITOCHONDRIAL"/>
    <property type="match status" value="1"/>
</dbReference>
<dbReference type="GO" id="GO:0008233">
    <property type="term" value="F:peptidase activity"/>
    <property type="evidence" value="ECO:0007669"/>
    <property type="project" value="UniProtKB-KW"/>
</dbReference>
<accession>A0A220VDB3</accession>
<proteinExistence type="inferred from homology"/>
<feature type="transmembrane region" description="Helical" evidence="6">
    <location>
        <begin position="58"/>
        <end position="79"/>
    </location>
</feature>
<keyword evidence="3 6" id="KW-0812">Transmembrane</keyword>
<dbReference type="GO" id="GO:0006508">
    <property type="term" value="P:proteolysis"/>
    <property type="evidence" value="ECO:0007669"/>
    <property type="project" value="UniProtKB-KW"/>
</dbReference>
<dbReference type="InterPro" id="IPR020980">
    <property type="entry name" value="Membrane_HflK_N"/>
</dbReference>
<keyword evidence="10" id="KW-1185">Reference proteome</keyword>
<comment type="subunit">
    <text evidence="6">HflC and HflK may interact to form a multimeric complex.</text>
</comment>
<gene>
    <name evidence="9" type="primary">hflK</name>
    <name evidence="9" type="ORF">CF386_04110</name>
</gene>
<evidence type="ECO:0000256" key="6">
    <source>
        <dbReference type="RuleBase" id="RU364113"/>
    </source>
</evidence>
<feature type="region of interest" description="Disordered" evidence="7">
    <location>
        <begin position="1"/>
        <end position="29"/>
    </location>
</feature>
<dbReference type="GO" id="GO:0016020">
    <property type="term" value="C:membrane"/>
    <property type="evidence" value="ECO:0007669"/>
    <property type="project" value="UniProtKB-SubCell"/>
</dbReference>
<comment type="subcellular location">
    <subcellularLocation>
        <location evidence="1">Membrane</location>
        <topology evidence="1">Single-pass membrane protein</topology>
    </subcellularLocation>
</comment>
<protein>
    <recommendedName>
        <fullName evidence="6">Protein HflK</fullName>
    </recommendedName>
</protein>
<feature type="domain" description="Band 7" evidence="8">
    <location>
        <begin position="74"/>
        <end position="234"/>
    </location>
</feature>
<evidence type="ECO:0000256" key="3">
    <source>
        <dbReference type="ARBA" id="ARBA00022692"/>
    </source>
</evidence>
<evidence type="ECO:0000256" key="1">
    <source>
        <dbReference type="ARBA" id="ARBA00004167"/>
    </source>
</evidence>
<dbReference type="Gene3D" id="3.30.479.30">
    <property type="entry name" value="Band 7 domain"/>
    <property type="match status" value="1"/>
</dbReference>
<keyword evidence="9" id="KW-0378">Hydrolase</keyword>
<evidence type="ECO:0000256" key="4">
    <source>
        <dbReference type="ARBA" id="ARBA00022989"/>
    </source>
</evidence>
<dbReference type="Proteomes" id="UP000242175">
    <property type="component" value="Chromosome large"/>
</dbReference>
<dbReference type="EMBL" id="CP022355">
    <property type="protein sequence ID" value="ASK78261.1"/>
    <property type="molecule type" value="Genomic_DNA"/>
</dbReference>
<dbReference type="AlphaFoldDB" id="A0A220VDB3"/>
<dbReference type="Pfam" id="PF01145">
    <property type="entry name" value="Band_7"/>
    <property type="match status" value="1"/>
</dbReference>
<dbReference type="KEGG" id="pmai:CF386_04110"/>
<keyword evidence="5 6" id="KW-0472">Membrane</keyword>
<keyword evidence="4 6" id="KW-1133">Transmembrane helix</keyword>
<dbReference type="CDD" id="cd03404">
    <property type="entry name" value="SPFH_HflK"/>
    <property type="match status" value="1"/>
</dbReference>
<evidence type="ECO:0000313" key="9">
    <source>
        <dbReference type="EMBL" id="ASK78261.1"/>
    </source>
</evidence>